<reference evidence="1 2" key="1">
    <citation type="submission" date="2020-02" db="EMBL/GenBank/DDBJ databases">
        <authorList>
            <person name="Ferguson B K."/>
        </authorList>
    </citation>
    <scope>NUCLEOTIDE SEQUENCE [LARGE SCALE GENOMIC DNA]</scope>
</reference>
<name>A0A6H5GP48_9HEMI</name>
<accession>A0A6H5GP48</accession>
<dbReference type="AlphaFoldDB" id="A0A6H5GP48"/>
<evidence type="ECO:0000313" key="2">
    <source>
        <dbReference type="Proteomes" id="UP000479000"/>
    </source>
</evidence>
<proteinExistence type="predicted"/>
<gene>
    <name evidence="1" type="ORF">NTEN_LOCUS11344</name>
</gene>
<keyword evidence="2" id="KW-1185">Reference proteome</keyword>
<dbReference type="Proteomes" id="UP000479000">
    <property type="component" value="Unassembled WGS sequence"/>
</dbReference>
<protein>
    <submittedName>
        <fullName evidence="1">Uncharacterized protein</fullName>
    </submittedName>
</protein>
<sequence length="80" mass="8931">MFLKTRKVVTTKTTLKIFHLATKNRDFPKPAFSTYALLPGLGRYVVITHEEIHGDRPRALSAARPSSGVHLSRVEGRVST</sequence>
<organism evidence="1 2">
    <name type="scientific">Nesidiocoris tenuis</name>
    <dbReference type="NCBI Taxonomy" id="355587"/>
    <lineage>
        <taxon>Eukaryota</taxon>
        <taxon>Metazoa</taxon>
        <taxon>Ecdysozoa</taxon>
        <taxon>Arthropoda</taxon>
        <taxon>Hexapoda</taxon>
        <taxon>Insecta</taxon>
        <taxon>Pterygota</taxon>
        <taxon>Neoptera</taxon>
        <taxon>Paraneoptera</taxon>
        <taxon>Hemiptera</taxon>
        <taxon>Heteroptera</taxon>
        <taxon>Panheteroptera</taxon>
        <taxon>Cimicomorpha</taxon>
        <taxon>Miridae</taxon>
        <taxon>Dicyphina</taxon>
        <taxon>Nesidiocoris</taxon>
    </lineage>
</organism>
<evidence type="ECO:0000313" key="1">
    <source>
        <dbReference type="EMBL" id="CAB0005867.1"/>
    </source>
</evidence>
<dbReference type="EMBL" id="CADCXU010016672">
    <property type="protein sequence ID" value="CAB0005867.1"/>
    <property type="molecule type" value="Genomic_DNA"/>
</dbReference>